<dbReference type="SUPFAM" id="SSF52540">
    <property type="entry name" value="P-loop containing nucleoside triphosphate hydrolases"/>
    <property type="match status" value="1"/>
</dbReference>
<dbReference type="AlphaFoldDB" id="F2L345"/>
<organism evidence="1 2">
    <name type="scientific">Thermoproteus uzoniensis (strain 768-20)</name>
    <dbReference type="NCBI Taxonomy" id="999630"/>
    <lineage>
        <taxon>Archaea</taxon>
        <taxon>Thermoproteota</taxon>
        <taxon>Thermoprotei</taxon>
        <taxon>Thermoproteales</taxon>
        <taxon>Thermoproteaceae</taxon>
        <taxon>Thermoproteus</taxon>
    </lineage>
</organism>
<reference key="2">
    <citation type="submission" date="2011-03" db="EMBL/GenBank/DDBJ databases">
        <title>Complete genome sequence of the thermoacidophilic crenarchaeon Thermoproteus uzoniensis 768-20.</title>
        <authorList>
            <person name="Mardanov A.V."/>
            <person name="Gumerov V.M."/>
            <person name="Beletsky A.V."/>
            <person name="Prokofeva M.I."/>
            <person name="Bonch-Osmolovskaya E.A."/>
            <person name="Ravin N.V."/>
            <person name="Skryabin K.G."/>
        </authorList>
    </citation>
    <scope>NUCLEOTIDE SEQUENCE</scope>
    <source>
        <strain>768-20</strain>
    </source>
</reference>
<dbReference type="STRING" id="999630.TUZN_1698"/>
<keyword evidence="2" id="KW-1185">Reference proteome</keyword>
<gene>
    <name evidence="1" type="ordered locus">TUZN_1698</name>
</gene>
<dbReference type="HOGENOM" id="CLU_550563_0_0_2"/>
<accession>F2L345</accession>
<dbReference type="InterPro" id="IPR027417">
    <property type="entry name" value="P-loop_NTPase"/>
</dbReference>
<name>F2L345_THEU7</name>
<evidence type="ECO:0000313" key="1">
    <source>
        <dbReference type="EMBL" id="AEA13164.1"/>
    </source>
</evidence>
<dbReference type="RefSeq" id="WP_013680499.1">
    <property type="nucleotide sequence ID" value="NC_015315.1"/>
</dbReference>
<dbReference type="KEGG" id="tuz:TUZN_1698"/>
<dbReference type="EMBL" id="CP002590">
    <property type="protein sequence ID" value="AEA13164.1"/>
    <property type="molecule type" value="Genomic_DNA"/>
</dbReference>
<dbReference type="eggNOG" id="ENOG502N55E">
    <property type="taxonomic scope" value="Archaea"/>
</dbReference>
<dbReference type="OrthoDB" id="385163at2157"/>
<reference evidence="1 2" key="1">
    <citation type="journal article" date="2011" name="J. Bacteriol.">
        <title>Complete genome sequence of the thermoacidophilic crenarchaeon Thermoproteus uzoniensis 768-20.</title>
        <authorList>
            <person name="Mardanov A.V."/>
            <person name="Gumerov V.M."/>
            <person name="Beletsky A.V."/>
            <person name="Prokofeva M.I."/>
            <person name="Bonch-Osmolovskaya E.A."/>
            <person name="Ravin N.V."/>
            <person name="Skryabin K.G."/>
        </authorList>
    </citation>
    <scope>NUCLEOTIDE SEQUENCE [LARGE SCALE GENOMIC DNA]</scope>
    <source>
        <strain evidence="1 2">768-20</strain>
    </source>
</reference>
<protein>
    <submittedName>
        <fullName evidence="1">Uncharacterized protein</fullName>
    </submittedName>
</protein>
<proteinExistence type="predicted"/>
<sequence length="495" mass="55084">MLRRMRCPPPYSISGLLQYEQFVNQFGKLVTDVYNAVSAYMEEDQLSLVVVAAPPGSGKTYLLYQLASEYGRRWPAILEQMQGDPQKASEFAGQLEYKLGSAVQKWMHDVLGRDVGCKDPICVLYVLQAAAVALERQIHLLVLLDEYPLDSLGNNSRLAKDTEIMLKRLAEMPGFVTHVVITAHYQGDWNSFLSRVGRGALEKYHVVRWFDRIALAPGFEKDAEEFVKRLACGVQLDRFVAQTGVEMLRGGSNFRQVIAFVFGASEGAKKRTTDLQIERELHDAVVGAIRSNVKEGRYQGLSRPDVYTDDGKCIEVKVRADAGGINVLQHAGCDTVYVTISPEPVGVKNEVHVRADVHQLVQGLAHLRNHGDDVYRKALNIMAKAIAAEVLQKIGLKKPEPKQPAFCEKLREIFREKPRPTRSELVRSAAFKAIVREILAGVDEACVKAVRADCVDAFAERTEKLYGRSAVRVRGSTVELGDLCREGRTAQLLSG</sequence>
<evidence type="ECO:0000313" key="2">
    <source>
        <dbReference type="Proteomes" id="UP000008138"/>
    </source>
</evidence>
<dbReference type="GeneID" id="10361217"/>
<dbReference type="Proteomes" id="UP000008138">
    <property type="component" value="Chromosome"/>
</dbReference>